<dbReference type="Gene3D" id="3.40.50.10860">
    <property type="entry name" value="Leucine Dehydrogenase, chain A, domain 1"/>
    <property type="match status" value="1"/>
</dbReference>
<gene>
    <name evidence="8" type="ORF">SAMN04489732_122106</name>
</gene>
<organism evidence="8 9">
    <name type="scientific">Amycolatopsis saalfeldensis</name>
    <dbReference type="NCBI Taxonomy" id="394193"/>
    <lineage>
        <taxon>Bacteria</taxon>
        <taxon>Bacillati</taxon>
        <taxon>Actinomycetota</taxon>
        <taxon>Actinomycetes</taxon>
        <taxon>Pseudonocardiales</taxon>
        <taxon>Pseudonocardiaceae</taxon>
        <taxon>Amycolatopsis</taxon>
    </lineage>
</organism>
<evidence type="ECO:0000313" key="9">
    <source>
        <dbReference type="Proteomes" id="UP000198582"/>
    </source>
</evidence>
<dbReference type="InterPro" id="IPR006096">
    <property type="entry name" value="Glu/Leu/Phe/Val/Trp_DH_C"/>
</dbReference>
<evidence type="ECO:0000256" key="5">
    <source>
        <dbReference type="PIRSR" id="PIRSR000188-2"/>
    </source>
</evidence>
<dbReference type="SUPFAM" id="SSF53223">
    <property type="entry name" value="Aminoacid dehydrogenase-like, N-terminal domain"/>
    <property type="match status" value="1"/>
</dbReference>
<dbReference type="Proteomes" id="UP000198582">
    <property type="component" value="Unassembled WGS sequence"/>
</dbReference>
<dbReference type="GO" id="GO:0000166">
    <property type="term" value="F:nucleotide binding"/>
    <property type="evidence" value="ECO:0007669"/>
    <property type="project" value="UniProtKB-KW"/>
</dbReference>
<dbReference type="GO" id="GO:0006520">
    <property type="term" value="P:amino acid metabolic process"/>
    <property type="evidence" value="ECO:0007669"/>
    <property type="project" value="InterPro"/>
</dbReference>
<dbReference type="AlphaFoldDB" id="A0A1H8YLC2"/>
<dbReference type="InterPro" id="IPR016211">
    <property type="entry name" value="Glu/Phe/Leu/Val/Trp_DH_bac/arc"/>
</dbReference>
<dbReference type="PIRSF" id="PIRSF000188">
    <property type="entry name" value="Phe_leu_dh"/>
    <property type="match status" value="1"/>
</dbReference>
<keyword evidence="9" id="KW-1185">Reference proteome</keyword>
<dbReference type="STRING" id="394193.SAMN04489732_122106"/>
<evidence type="ECO:0000256" key="1">
    <source>
        <dbReference type="ARBA" id="ARBA00006382"/>
    </source>
</evidence>
<dbReference type="InterPro" id="IPR046346">
    <property type="entry name" value="Aminoacid_DH-like_N_sf"/>
</dbReference>
<feature type="binding site" evidence="5">
    <location>
        <begin position="188"/>
        <end position="193"/>
    </location>
    <ligand>
        <name>NAD(+)</name>
        <dbReference type="ChEBI" id="CHEBI:57540"/>
    </ligand>
</feature>
<evidence type="ECO:0000256" key="6">
    <source>
        <dbReference type="RuleBase" id="RU004417"/>
    </source>
</evidence>
<dbReference type="GO" id="GO:0016639">
    <property type="term" value="F:oxidoreductase activity, acting on the CH-NH2 group of donors, NAD or NADP as acceptor"/>
    <property type="evidence" value="ECO:0007669"/>
    <property type="project" value="InterPro"/>
</dbReference>
<dbReference type="Pfam" id="PF00208">
    <property type="entry name" value="ELFV_dehydrog"/>
    <property type="match status" value="1"/>
</dbReference>
<evidence type="ECO:0000313" key="8">
    <source>
        <dbReference type="EMBL" id="SEP52821.1"/>
    </source>
</evidence>
<dbReference type="InterPro" id="IPR036291">
    <property type="entry name" value="NAD(P)-bd_dom_sf"/>
</dbReference>
<protein>
    <submittedName>
        <fullName evidence="8">Leucine dehydrogenase</fullName>
    </submittedName>
</protein>
<dbReference type="PANTHER" id="PTHR42722">
    <property type="entry name" value="LEUCINE DEHYDROGENASE"/>
    <property type="match status" value="1"/>
</dbReference>
<dbReference type="PRINTS" id="PR00082">
    <property type="entry name" value="GLFDHDRGNASE"/>
</dbReference>
<feature type="active site" description="Proton donor/acceptor" evidence="4">
    <location>
        <position position="84"/>
    </location>
</feature>
<sequence length="357" mass="36126">MRKVTSMTVHPLPWDHDRLVVRRGRRSGVTTMVAIHSTALGPALGGCRMKAYAGLDEAERDVLRLSAAMTDKCAVAGMDFGGAKSVIALRPGQQLDAEERHAVLLDHAELIASLEGQYLAGPDIGTGPEDMLVLREQGAPAFCLPESAGGIGSSSGPTAQGVLAALRAASGAVFGTPDPAGRRVVVCGFGSVGRLVASGLADAGAEVTVSDVTEGARADARYLGYAWAEPAEALALDADILVPAAVGGVLGTDTVLNAPLIVGPANNQLVDDGVASSLAARGIVWVPDYVASAGGVVYTVAREVEGLDHATAAARVAAIGDVVSALLSDSAARGTTPLAEAAALSRRRLGGVRTAAV</sequence>
<dbReference type="Pfam" id="PF02812">
    <property type="entry name" value="ELFV_dehydrog_N"/>
    <property type="match status" value="1"/>
</dbReference>
<proteinExistence type="inferred from homology"/>
<evidence type="ECO:0000259" key="7">
    <source>
        <dbReference type="SMART" id="SM00839"/>
    </source>
</evidence>
<accession>A0A1H8YLC2</accession>
<comment type="similarity">
    <text evidence="1 6">Belongs to the Glu/Leu/Phe/Val dehydrogenases family.</text>
</comment>
<keyword evidence="2 6" id="KW-0560">Oxidoreductase</keyword>
<dbReference type="SUPFAM" id="SSF51735">
    <property type="entry name" value="NAD(P)-binding Rossmann-fold domains"/>
    <property type="match status" value="1"/>
</dbReference>
<keyword evidence="3 5" id="KW-0520">NAD</keyword>
<evidence type="ECO:0000256" key="3">
    <source>
        <dbReference type="ARBA" id="ARBA00023027"/>
    </source>
</evidence>
<dbReference type="InterPro" id="IPR006097">
    <property type="entry name" value="Glu/Leu/Phe/Val/Trp_DH_dimer"/>
</dbReference>
<dbReference type="Gene3D" id="3.40.50.720">
    <property type="entry name" value="NAD(P)-binding Rossmann-like Domain"/>
    <property type="match status" value="1"/>
</dbReference>
<evidence type="ECO:0000256" key="4">
    <source>
        <dbReference type="PIRSR" id="PIRSR000188-1"/>
    </source>
</evidence>
<dbReference type="PANTHER" id="PTHR42722:SF1">
    <property type="entry name" value="VALINE DEHYDROGENASE"/>
    <property type="match status" value="1"/>
</dbReference>
<dbReference type="InterPro" id="IPR006095">
    <property type="entry name" value="Glu/Leu/Phe/Val/Trp_DH"/>
</dbReference>
<dbReference type="EMBL" id="FOEF01000022">
    <property type="protein sequence ID" value="SEP52821.1"/>
    <property type="molecule type" value="Genomic_DNA"/>
</dbReference>
<name>A0A1H8YLC2_9PSEU</name>
<dbReference type="SMART" id="SM00839">
    <property type="entry name" value="ELFV_dehydrog"/>
    <property type="match status" value="1"/>
</dbReference>
<evidence type="ECO:0000256" key="2">
    <source>
        <dbReference type="ARBA" id="ARBA00023002"/>
    </source>
</evidence>
<reference evidence="8 9" key="1">
    <citation type="submission" date="2016-10" db="EMBL/GenBank/DDBJ databases">
        <authorList>
            <person name="de Groot N.N."/>
        </authorList>
    </citation>
    <scope>NUCLEOTIDE SEQUENCE [LARGE SCALE GENOMIC DNA]</scope>
    <source>
        <strain evidence="8 9">DSM 44993</strain>
    </source>
</reference>
<keyword evidence="5" id="KW-0547">Nucleotide-binding</keyword>
<feature type="domain" description="Glutamate/phenylalanine/leucine/valine/L-tryptophan dehydrogenase C-terminal" evidence="7">
    <location>
        <begin position="150"/>
        <end position="357"/>
    </location>
</feature>